<accession>A0ABX2T0D2</accession>
<name>A0ABX2T0D2_9BACL</name>
<keyword evidence="1" id="KW-0472">Membrane</keyword>
<evidence type="ECO:0000256" key="1">
    <source>
        <dbReference type="SAM" id="Phobius"/>
    </source>
</evidence>
<organism evidence="2 3">
    <name type="scientific">Gemelliphila palaticanis</name>
    <dbReference type="NCBI Taxonomy" id="81950"/>
    <lineage>
        <taxon>Bacteria</taxon>
        <taxon>Bacillati</taxon>
        <taxon>Bacillota</taxon>
        <taxon>Bacilli</taxon>
        <taxon>Bacillales</taxon>
        <taxon>Gemellaceae</taxon>
        <taxon>Gemelliphila</taxon>
    </lineage>
</organism>
<feature type="transmembrane region" description="Helical" evidence="1">
    <location>
        <begin position="120"/>
        <end position="137"/>
    </location>
</feature>
<protein>
    <submittedName>
        <fullName evidence="2">Uncharacterized protein</fullName>
    </submittedName>
</protein>
<dbReference type="RefSeq" id="WP_179940571.1">
    <property type="nucleotide sequence ID" value="NZ_JACBYF010000003.1"/>
</dbReference>
<feature type="transmembrane region" description="Helical" evidence="1">
    <location>
        <begin position="89"/>
        <end position="108"/>
    </location>
</feature>
<reference evidence="2 3" key="1">
    <citation type="submission" date="2020-07" db="EMBL/GenBank/DDBJ databases">
        <title>MOT database genomes.</title>
        <authorList>
            <person name="Joseph S."/>
            <person name="Aduse-Opoku J."/>
            <person name="Hashim A."/>
            <person name="Wade W."/>
            <person name="Curtis M."/>
        </authorList>
    </citation>
    <scope>NUCLEOTIDE SEQUENCE [LARGE SCALE GENOMIC DNA]</scope>
    <source>
        <strain evidence="2 3">CIP 106318</strain>
    </source>
</reference>
<feature type="transmembrane region" description="Helical" evidence="1">
    <location>
        <begin position="51"/>
        <end position="69"/>
    </location>
</feature>
<keyword evidence="1" id="KW-1133">Transmembrane helix</keyword>
<proteinExistence type="predicted"/>
<evidence type="ECO:0000313" key="2">
    <source>
        <dbReference type="EMBL" id="NYS47082.1"/>
    </source>
</evidence>
<evidence type="ECO:0000313" key="3">
    <source>
        <dbReference type="Proteomes" id="UP000531840"/>
    </source>
</evidence>
<gene>
    <name evidence="2" type="ORF">HZY85_02595</name>
</gene>
<keyword evidence="1" id="KW-0812">Transmembrane</keyword>
<comment type="caution">
    <text evidence="2">The sequence shown here is derived from an EMBL/GenBank/DDBJ whole genome shotgun (WGS) entry which is preliminary data.</text>
</comment>
<dbReference type="EMBL" id="JACBYF010000003">
    <property type="protein sequence ID" value="NYS47082.1"/>
    <property type="molecule type" value="Genomic_DNA"/>
</dbReference>
<dbReference type="Proteomes" id="UP000531840">
    <property type="component" value="Unassembled WGS sequence"/>
</dbReference>
<keyword evidence="3" id="KW-1185">Reference proteome</keyword>
<feature type="transmembrane region" description="Helical" evidence="1">
    <location>
        <begin position="157"/>
        <end position="179"/>
    </location>
</feature>
<sequence>MIIIIEYLVSCLPIYFVLKVFNEEGWKAFIAYYNYYTVFSNYYNRFYKIKWHIIYLVTSISFVVIKLIMDLNLNITLYLLHNDYLKLYSNTKIVQETLFYIIVTYLFLKPIISSKKFLNLLYITFITNILAMIYYLYQFNFNYNVEALIKDDYVNTGVFYADILVFLTKFILVIFTMFLTYNFKNKVKNGEIVILEKLDTSIYDKEYINKELDSRNKILIK</sequence>